<evidence type="ECO:0000313" key="2">
    <source>
        <dbReference type="EMBL" id="OIN55876.1"/>
    </source>
</evidence>
<dbReference type="AlphaFoldDB" id="A0A1S2VCC4"/>
<dbReference type="OrthoDB" id="962882at2"/>
<evidence type="ECO:0000313" key="3">
    <source>
        <dbReference type="Proteomes" id="UP000181790"/>
    </source>
</evidence>
<accession>A0A1S2VCC4</accession>
<sequence>MIKDFKEAFDAGLIEPVRLPDGKFLECEGVRYYQASSEGINMGISRWYVIGDIFRRHDELKLSEDLLRASVASTKSFLKRVMAQVNLDAEQVLDAAREALMVQERVEQRINLGLTLELVYEIAGVYFFAEDENPHEVDSDKRRRNSRRFMAKPELYPFFLQLPLSRFVPLQQLFHAATLNSWKEKNELAMLDWALTRSKLKLNGADSATIQTISSQLETLYGLDGLLDRLSKDTTTLFPPGSETSSDGSNSPSS</sequence>
<organism evidence="2 3">
    <name type="scientific">Arsenicibacter rosenii</name>
    <dbReference type="NCBI Taxonomy" id="1750698"/>
    <lineage>
        <taxon>Bacteria</taxon>
        <taxon>Pseudomonadati</taxon>
        <taxon>Bacteroidota</taxon>
        <taxon>Cytophagia</taxon>
        <taxon>Cytophagales</taxon>
        <taxon>Spirosomataceae</taxon>
        <taxon>Arsenicibacter</taxon>
    </lineage>
</organism>
<comment type="caution">
    <text evidence="2">The sequence shown here is derived from an EMBL/GenBank/DDBJ whole genome shotgun (WGS) entry which is preliminary data.</text>
</comment>
<protein>
    <submittedName>
        <fullName evidence="2">Uncharacterized protein</fullName>
    </submittedName>
</protein>
<keyword evidence="3" id="KW-1185">Reference proteome</keyword>
<proteinExistence type="predicted"/>
<reference evidence="2 3" key="1">
    <citation type="submission" date="2016-10" db="EMBL/GenBank/DDBJ databases">
        <title>Arsenicibacter rosenii gen. nov., sp. nov., an efficient arsenic-methylating bacterium isolated from an arsenic-contaminated paddy soil.</title>
        <authorList>
            <person name="Huang K."/>
        </authorList>
    </citation>
    <scope>NUCLEOTIDE SEQUENCE [LARGE SCALE GENOMIC DNA]</scope>
    <source>
        <strain evidence="2 3">SM-1</strain>
    </source>
</reference>
<name>A0A1S2VCC4_9BACT</name>
<evidence type="ECO:0000256" key="1">
    <source>
        <dbReference type="SAM" id="MobiDB-lite"/>
    </source>
</evidence>
<gene>
    <name evidence="2" type="ORF">BLX24_27870</name>
</gene>
<dbReference type="EMBL" id="MORL01000033">
    <property type="protein sequence ID" value="OIN55876.1"/>
    <property type="molecule type" value="Genomic_DNA"/>
</dbReference>
<dbReference type="RefSeq" id="WP_071506523.1">
    <property type="nucleotide sequence ID" value="NZ_MORL01000033.1"/>
</dbReference>
<feature type="region of interest" description="Disordered" evidence="1">
    <location>
        <begin position="234"/>
        <end position="254"/>
    </location>
</feature>
<dbReference type="Proteomes" id="UP000181790">
    <property type="component" value="Unassembled WGS sequence"/>
</dbReference>